<evidence type="ECO:0000256" key="12">
    <source>
        <dbReference type="SAM" id="MobiDB-lite"/>
    </source>
</evidence>
<feature type="region of interest" description="Disordered" evidence="12">
    <location>
        <begin position="1"/>
        <end position="120"/>
    </location>
</feature>
<organism evidence="14 15">
    <name type="scientific">Talaromyces proteolyticus</name>
    <dbReference type="NCBI Taxonomy" id="1131652"/>
    <lineage>
        <taxon>Eukaryota</taxon>
        <taxon>Fungi</taxon>
        <taxon>Dikarya</taxon>
        <taxon>Ascomycota</taxon>
        <taxon>Pezizomycotina</taxon>
        <taxon>Eurotiomycetes</taxon>
        <taxon>Eurotiomycetidae</taxon>
        <taxon>Eurotiales</taxon>
        <taxon>Trichocomaceae</taxon>
        <taxon>Talaromyces</taxon>
        <taxon>Talaromyces sect. Bacilispori</taxon>
    </lineage>
</organism>
<protein>
    <recommendedName>
        <fullName evidence="4">Mediator of RNA polymerase II transcription subunit 12</fullName>
    </recommendedName>
    <alternativeName>
        <fullName evidence="11">Mediator complex subunit 12</fullName>
    </alternativeName>
</protein>
<keyword evidence="8" id="KW-0804">Transcription</keyword>
<keyword evidence="15" id="KW-1185">Reference proteome</keyword>
<comment type="subunit">
    <text evidence="3">Component of the SRB8-11 complex, which itself associates with the Mediator complex.</text>
</comment>
<dbReference type="RefSeq" id="XP_046076898.1">
    <property type="nucleotide sequence ID" value="XM_046210562.1"/>
</dbReference>
<evidence type="ECO:0000256" key="9">
    <source>
        <dbReference type="ARBA" id="ARBA00023242"/>
    </source>
</evidence>
<sequence length="1590" mass="176959">MIPHPSVGVQNWAQHSRAPSAARPGDLAGSRLDKPLSSSMATPSLPLAQQQSIVDLTANEPSALQDTDAPNKRPKLDTSVSGLGGDGRATTTRSAEVRSATANGGGIARPTAVSGRGRPASSFQDLVTETYGGSVFTGNSASGSHTPKPPSPPPFPVRPWKYSSLYQPTSTSHAAQEDIQGREVKTTPYRPEVPAVAPALTGDKVADYFPWSHLGNHPEDRLIDTAVKQGYYDKQPPSNCDVQAPTCKLSSQLKNRSSLQLLSSVFAAALEKRQAHNKISSTSTFKPPPRVTLTDNKREIWLKDLASPEVNLRRLSRTIPHGIRGKVLLDQCLSKGVPITRAIWLAKCVGANEIRAFKRKGTSGSLSQGLEMKWVREWTASVQQFVEGVINTCGKEGWRDRITYAVRLTARLFFENLLEQDYFLDWYLSSLESSTLDTTPVWLLMLGVYWESLVRFRKRGRRMAEALLEKLRQATIAEPRSTFQPLIDRVSLLVRRLCRETSSSIVLPRSWDQYQNIVSSTLNPEDVTEKAILQSIVYRNIRVQKPKTFCQAIQRSPHQLVIKLLDSSLTTYDIAFLSNACLDVMADRGALVCEILEWAGSRFRHGLVRVYIAVRLLRKWKRLGIDIDAHIFSFITKTRDRDPASMANIHHIIAELIRSQTFSVSRYLQWLVARGAVEQYRQGSPEKVSPYTVPIDIGLLSHIPANRLPRHLRNLRDMLMARAGLSLSEKEELRAVKADLKEKLPDMFDSEDNDESDMMRCEVDHANLTWSVKAEIGQWVRGAVSEHYGDSSNHSTKGYESAVEASSLTHDEFLVIRWTLEQYGDIAMLADVLIDASNSDDARVLTSAVDTLNCHFSCFTVIGAANDLFRNFYEAFLRLKQHGLALYDLAFSLVEVGHRLPNEQNSIILLRQELSRGDRKMAIAAYSPVSDHMADTLNDANPSFNDDMDQFLSSGNSMDESTLVVVFQKLIQQLVVPNYGKGASTTDTTCRHLVQLRSFNPKQFDLLLIQWIGDILRSSIRPKLSLVLAPLVGIGCVTLPAFTLLMKKLLHESSQFNIPALPELQLGFLELILPDTSKNPVPDFLSYRFALAQEEFLSKHLNEVFTIIQDSAAILTQSPAKDSASLQESWARYTTPLLREILVRHPGDGTHEYVRAMLKDYPATLSIVRRALDELLNFDHQKEHDDVLEAETTIKVADDFSLPFCQMKLQMLFNMEKGEEVRNSIVDVMFKSAVADVRSGQTHWLDLVSLMSQEAVEQIRQRAENDLFSVAQFESAVDGMPDVERTALQDNAKVYLAIIDGLAYSIPEGGVPSVGPLLVEKMNSLLQKLITIQTASRNISENHSKVGPDIVQSLAICEESFLFWFTAMLRMVKIHRAAFDMPASPTIQRPPALLDQSRLLVTICCLALSPLCLSSRPLDSSKASISAAEQHMRITNTIQTYALDIASSLIDTLPDEARVQCARFLRERCPPFLHVQNDPRLFYLFGPITESIPAGSTQPVSGSSPAPISSLTPSANPSATNHTSTLLAPPGTAEDPNALSNRLRIQSRGRIIGPYPLRPWEMLEEAAPVVGANDTAIDLNFFGARKVRQY</sequence>
<keyword evidence="7" id="KW-0010">Activator</keyword>
<dbReference type="Proteomes" id="UP001201262">
    <property type="component" value="Unassembled WGS sequence"/>
</dbReference>
<feature type="region of interest" description="Disordered" evidence="12">
    <location>
        <begin position="1495"/>
        <end position="1537"/>
    </location>
</feature>
<dbReference type="InterPro" id="IPR019035">
    <property type="entry name" value="Mediator_Med12"/>
</dbReference>
<evidence type="ECO:0000256" key="10">
    <source>
        <dbReference type="ARBA" id="ARBA00025661"/>
    </source>
</evidence>
<evidence type="ECO:0000259" key="13">
    <source>
        <dbReference type="SMART" id="SM01281"/>
    </source>
</evidence>
<evidence type="ECO:0000256" key="8">
    <source>
        <dbReference type="ARBA" id="ARBA00023163"/>
    </source>
</evidence>
<accession>A0AAD4Q5C4</accession>
<dbReference type="SMART" id="SM01281">
    <property type="entry name" value="Med12"/>
    <property type="match status" value="1"/>
</dbReference>
<keyword evidence="9" id="KW-0539">Nucleus</keyword>
<dbReference type="GO" id="GO:0006357">
    <property type="term" value="P:regulation of transcription by RNA polymerase II"/>
    <property type="evidence" value="ECO:0007669"/>
    <property type="project" value="InterPro"/>
</dbReference>
<keyword evidence="5" id="KW-0678">Repressor</keyword>
<dbReference type="GeneID" id="70240849"/>
<evidence type="ECO:0000256" key="11">
    <source>
        <dbReference type="ARBA" id="ARBA00032010"/>
    </source>
</evidence>
<evidence type="ECO:0000256" key="2">
    <source>
        <dbReference type="ARBA" id="ARBA00010289"/>
    </source>
</evidence>
<feature type="region of interest" description="Disordered" evidence="12">
    <location>
        <begin position="137"/>
        <end position="159"/>
    </location>
</feature>
<dbReference type="EMBL" id="JAJTJA010000002">
    <property type="protein sequence ID" value="KAH8703880.1"/>
    <property type="molecule type" value="Genomic_DNA"/>
</dbReference>
<evidence type="ECO:0000256" key="3">
    <source>
        <dbReference type="ARBA" id="ARBA00011629"/>
    </source>
</evidence>
<proteinExistence type="inferred from homology"/>
<name>A0AAD4Q5C4_9EURO</name>
<feature type="compositionally biased region" description="Polar residues" evidence="12">
    <location>
        <begin position="36"/>
        <end position="65"/>
    </location>
</feature>
<evidence type="ECO:0000256" key="1">
    <source>
        <dbReference type="ARBA" id="ARBA00004123"/>
    </source>
</evidence>
<comment type="caution">
    <text evidence="14">The sequence shown here is derived from an EMBL/GenBank/DDBJ whole genome shotgun (WGS) entry which is preliminary data.</text>
</comment>
<dbReference type="PANTHER" id="PTHR46567">
    <property type="entry name" value="MEDIATOR OF RNA POLYMERASE II TRANSCRIPTION SUBUNIT 12"/>
    <property type="match status" value="1"/>
</dbReference>
<dbReference type="Pfam" id="PF25326">
    <property type="entry name" value="ARM_SRB8"/>
    <property type="match status" value="1"/>
</dbReference>
<feature type="domain" description="Mediator complex subunit Med12" evidence="13">
    <location>
        <begin position="284"/>
        <end position="347"/>
    </location>
</feature>
<gene>
    <name evidence="14" type="ORF">BGW36DRAFT_288311</name>
</gene>
<dbReference type="InterPro" id="IPR057344">
    <property type="entry name" value="ARM_SRB8"/>
</dbReference>
<evidence type="ECO:0000256" key="4">
    <source>
        <dbReference type="ARBA" id="ARBA00019622"/>
    </source>
</evidence>
<dbReference type="GO" id="GO:0003712">
    <property type="term" value="F:transcription coregulator activity"/>
    <property type="evidence" value="ECO:0007669"/>
    <property type="project" value="InterPro"/>
</dbReference>
<evidence type="ECO:0000256" key="7">
    <source>
        <dbReference type="ARBA" id="ARBA00023159"/>
    </source>
</evidence>
<keyword evidence="6" id="KW-0805">Transcription regulation</keyword>
<dbReference type="PANTHER" id="PTHR46567:SF1">
    <property type="entry name" value="MEDIATOR OF RNA POLYMERASE II TRANSCRIPTION SUBUNIT 12"/>
    <property type="match status" value="1"/>
</dbReference>
<evidence type="ECO:0000256" key="5">
    <source>
        <dbReference type="ARBA" id="ARBA00022491"/>
    </source>
</evidence>
<feature type="compositionally biased region" description="Polar residues" evidence="12">
    <location>
        <begin position="1495"/>
        <end position="1526"/>
    </location>
</feature>
<evidence type="ECO:0000313" key="14">
    <source>
        <dbReference type="EMBL" id="KAH8703880.1"/>
    </source>
</evidence>
<reference evidence="14" key="1">
    <citation type="submission" date="2021-12" db="EMBL/GenBank/DDBJ databases">
        <title>Convergent genome expansion in fungi linked to evolution of root-endophyte symbiosis.</title>
        <authorList>
            <consortium name="DOE Joint Genome Institute"/>
            <person name="Ke Y.-H."/>
            <person name="Bonito G."/>
            <person name="Liao H.-L."/>
            <person name="Looney B."/>
            <person name="Rojas-Flechas A."/>
            <person name="Nash J."/>
            <person name="Hameed K."/>
            <person name="Schadt C."/>
            <person name="Martin F."/>
            <person name="Crous P.W."/>
            <person name="Miettinen O."/>
            <person name="Magnuson J.K."/>
            <person name="Labbe J."/>
            <person name="Jacobson D."/>
            <person name="Doktycz M.J."/>
            <person name="Veneault-Fourrey C."/>
            <person name="Kuo A."/>
            <person name="Mondo S."/>
            <person name="Calhoun S."/>
            <person name="Riley R."/>
            <person name="Ohm R."/>
            <person name="LaButti K."/>
            <person name="Andreopoulos B."/>
            <person name="Pangilinan J."/>
            <person name="Nolan M."/>
            <person name="Tritt A."/>
            <person name="Clum A."/>
            <person name="Lipzen A."/>
            <person name="Daum C."/>
            <person name="Barry K."/>
            <person name="Grigoriev I.V."/>
            <person name="Vilgalys R."/>
        </authorList>
    </citation>
    <scope>NUCLEOTIDE SEQUENCE</scope>
    <source>
        <strain evidence="14">PMI_201</strain>
    </source>
</reference>
<comment type="function">
    <text evidence="10">Component of the SRB8-11 complex. The SRB8-11 complex is a regulatory module of the Mediator complex which is itself involved in regulation of basal and activated RNA polymerase II-dependent transcription. The SRB8-11 complex may be involved in the transcriptional repression of a subset of genes regulated by Mediator. It may inhibit the association of the Mediator complex with RNA polymerase II to form the holoenzyme complex.</text>
</comment>
<feature type="compositionally biased region" description="Pro residues" evidence="12">
    <location>
        <begin position="147"/>
        <end position="157"/>
    </location>
</feature>
<comment type="similarity">
    <text evidence="2">Belongs to the Mediator complex subunit 12 family.</text>
</comment>
<evidence type="ECO:0000313" key="15">
    <source>
        <dbReference type="Proteomes" id="UP001201262"/>
    </source>
</evidence>
<comment type="subcellular location">
    <subcellularLocation>
        <location evidence="1">Nucleus</location>
    </subcellularLocation>
</comment>
<dbReference type="GO" id="GO:0016592">
    <property type="term" value="C:mediator complex"/>
    <property type="evidence" value="ECO:0007669"/>
    <property type="project" value="InterPro"/>
</dbReference>
<dbReference type="Pfam" id="PF09497">
    <property type="entry name" value="Med12"/>
    <property type="match status" value="1"/>
</dbReference>
<evidence type="ECO:0000256" key="6">
    <source>
        <dbReference type="ARBA" id="ARBA00023015"/>
    </source>
</evidence>